<dbReference type="HOGENOM" id="CLU_597743_0_0_1"/>
<dbReference type="GO" id="GO:0003676">
    <property type="term" value="F:nucleic acid binding"/>
    <property type="evidence" value="ECO:0007669"/>
    <property type="project" value="InterPro"/>
</dbReference>
<accession>F0WUG7</accession>
<reference evidence="1" key="1">
    <citation type="journal article" date="2011" name="PLoS Biol.">
        <title>Gene gain and loss during evolution of obligate parasitism in the white rust pathogen of Arabidopsis thaliana.</title>
        <authorList>
            <person name="Kemen E."/>
            <person name="Gardiner A."/>
            <person name="Schultz-Larsen T."/>
            <person name="Kemen A.C."/>
            <person name="Balmuth A.L."/>
            <person name="Robert-Seilaniantz A."/>
            <person name="Bailey K."/>
            <person name="Holub E."/>
            <person name="Studholme D.J."/>
            <person name="Maclean D."/>
            <person name="Jones J.D."/>
        </authorList>
    </citation>
    <scope>NUCLEOTIDE SEQUENCE</scope>
</reference>
<organism evidence="1">
    <name type="scientific">Albugo laibachii Nc14</name>
    <dbReference type="NCBI Taxonomy" id="890382"/>
    <lineage>
        <taxon>Eukaryota</taxon>
        <taxon>Sar</taxon>
        <taxon>Stramenopiles</taxon>
        <taxon>Oomycota</taxon>
        <taxon>Peronosporomycetes</taxon>
        <taxon>Albuginales</taxon>
        <taxon>Albuginaceae</taxon>
        <taxon>Albugo</taxon>
    </lineage>
</organism>
<sequence>MIPFVHQERRLMRELGLLRAVIFDRQVLLCFEPHLLVEPKVASEDLDARDASFGKIGSVDGEAARIHQHLHFQSMKIVLATVKRILLATVADRAVALLKDDVCGLHRARGVAKRATGRNQKLRGGEAEKLRNGLDELGSWHVEHMRSPGPHATVLQDEQQNEKYVLGANCERLPRPTFQWFVMWSTMVDQRLLNFRSEKVLSSSSSTAAIVVDFVKREVFSYLERSLVRYPTSKPFLYTQCLPQANQMTFWRHVTVCSDHQESEHSPPLKTCKLTGPKPLLSDHDIRRIARAAAAGESSAAMLKHEVNISASARTIQRTLARVDWLEYTKMVNTLPLTAADMLHRVAWAKIMLLRKDAGTVWESIIFSDAKKWNLDGTDGFQHYWRDLRLPARQTKRRQADGGSVMVWGVFGALGFRILSYGKLPQYRNAKNTTSPSAWILLIRISEMIKVLSSLPYL</sequence>
<gene>
    <name evidence="1" type="primary">AlNc14C272G9980</name>
    <name evidence="1" type="ORF">ALNC14_111910</name>
</gene>
<protein>
    <submittedName>
        <fullName evidence="1">Transposable element Tc3 transposase putative</fullName>
    </submittedName>
</protein>
<dbReference type="Gene3D" id="1.10.10.10">
    <property type="entry name" value="Winged helix-like DNA-binding domain superfamily/Winged helix DNA-binding domain"/>
    <property type="match status" value="1"/>
</dbReference>
<dbReference type="InterPro" id="IPR036388">
    <property type="entry name" value="WH-like_DNA-bd_sf"/>
</dbReference>
<dbReference type="AlphaFoldDB" id="F0WUG7"/>
<dbReference type="EMBL" id="FR824317">
    <property type="protein sequence ID" value="CCA25047.1"/>
    <property type="molecule type" value="Genomic_DNA"/>
</dbReference>
<reference evidence="1" key="2">
    <citation type="submission" date="2011-02" db="EMBL/GenBank/DDBJ databases">
        <authorList>
            <person name="MacLean D."/>
        </authorList>
    </citation>
    <scope>NUCLEOTIDE SEQUENCE</scope>
</reference>
<dbReference type="Gene3D" id="3.30.420.10">
    <property type="entry name" value="Ribonuclease H-like superfamily/Ribonuclease H"/>
    <property type="match status" value="1"/>
</dbReference>
<name>F0WUG7_9STRA</name>
<proteinExistence type="predicted"/>
<evidence type="ECO:0000313" key="1">
    <source>
        <dbReference type="EMBL" id="CCA25047.1"/>
    </source>
</evidence>
<dbReference type="InterPro" id="IPR036397">
    <property type="entry name" value="RNaseH_sf"/>
</dbReference>